<dbReference type="PROSITE" id="PS50893">
    <property type="entry name" value="ABC_TRANSPORTER_2"/>
    <property type="match status" value="1"/>
</dbReference>
<dbReference type="Gene3D" id="3.40.50.300">
    <property type="entry name" value="P-loop containing nucleotide triphosphate hydrolases"/>
    <property type="match status" value="1"/>
</dbReference>
<dbReference type="CDD" id="cd18544">
    <property type="entry name" value="ABC_6TM_TmrA_like"/>
    <property type="match status" value="1"/>
</dbReference>
<keyword evidence="3 8" id="KW-0812">Transmembrane</keyword>
<dbReference type="OrthoDB" id="9762778at2"/>
<keyword evidence="5 11" id="KW-0067">ATP-binding</keyword>
<comment type="subcellular location">
    <subcellularLocation>
        <location evidence="1">Cell membrane</location>
        <topology evidence="1">Multi-pass membrane protein</topology>
    </subcellularLocation>
</comment>
<dbReference type="InterPro" id="IPR039421">
    <property type="entry name" value="Type_1_exporter"/>
</dbReference>
<dbReference type="SUPFAM" id="SSF90123">
    <property type="entry name" value="ABC transporter transmembrane region"/>
    <property type="match status" value="1"/>
</dbReference>
<feature type="domain" description="ABC transmembrane type-1" evidence="10">
    <location>
        <begin position="34"/>
        <end position="412"/>
    </location>
</feature>
<dbReference type="EMBL" id="WBZB01000037">
    <property type="protein sequence ID" value="KAB3529039.1"/>
    <property type="molecule type" value="Genomic_DNA"/>
</dbReference>
<comment type="caution">
    <text evidence="11">The sequence shown here is derived from an EMBL/GenBank/DDBJ whole genome shotgun (WGS) entry which is preliminary data.</text>
</comment>
<evidence type="ECO:0000256" key="3">
    <source>
        <dbReference type="ARBA" id="ARBA00022692"/>
    </source>
</evidence>
<feature type="transmembrane region" description="Helical" evidence="8">
    <location>
        <begin position="269"/>
        <end position="289"/>
    </location>
</feature>
<dbReference type="GO" id="GO:0015421">
    <property type="term" value="F:ABC-type oligopeptide transporter activity"/>
    <property type="evidence" value="ECO:0007669"/>
    <property type="project" value="TreeGrafter"/>
</dbReference>
<dbReference type="InterPro" id="IPR003593">
    <property type="entry name" value="AAA+_ATPase"/>
</dbReference>
<dbReference type="PANTHER" id="PTHR43394:SF1">
    <property type="entry name" value="ATP-BINDING CASSETTE SUB-FAMILY B MEMBER 10, MITOCHONDRIAL"/>
    <property type="match status" value="1"/>
</dbReference>
<keyword evidence="12" id="KW-1185">Reference proteome</keyword>
<feature type="transmembrane region" description="Helical" evidence="8">
    <location>
        <begin position="244"/>
        <end position="263"/>
    </location>
</feature>
<evidence type="ECO:0000256" key="1">
    <source>
        <dbReference type="ARBA" id="ARBA00004651"/>
    </source>
</evidence>
<keyword evidence="4" id="KW-0547">Nucleotide-binding</keyword>
<dbReference type="GO" id="GO:0005886">
    <property type="term" value="C:plasma membrane"/>
    <property type="evidence" value="ECO:0007669"/>
    <property type="project" value="UniProtKB-SubCell"/>
</dbReference>
<dbReference type="Pfam" id="PF00664">
    <property type="entry name" value="ABC_membrane"/>
    <property type="match status" value="1"/>
</dbReference>
<keyword evidence="7 8" id="KW-0472">Membrane</keyword>
<dbReference type="SUPFAM" id="SSF52540">
    <property type="entry name" value="P-loop containing nucleoside triphosphate hydrolases"/>
    <property type="match status" value="1"/>
</dbReference>
<sequence>MENIQQEEKLGKAYDSKLMARLLKYAKPYWKAMALSIILLIIIAVIDLAQPYIIKIAIDDYINVYEKPLYVFEEPPEDLPHIAFNDRYYVKDQDYDGRAGSIGIHQLLRHQKQDFLVGSDISLEDYEVIKEPIGEYTLKINGDRVSLQHLSSSDIKVFREKDVNQLQRLSIIYLIIIAIGFGLNYVQVYLLNRTSNKIVYNIRQELFSHLQRMSLSFFDRNPIGRLVTRVTNDTETLYEMYTGVLVNLFKDLFLLLGIVIVMLRLNVKLALVSFLVIPLILISAAIFRLKIRDAYRDVRVKLAKINATLNENFTGMKTIHSFSREDQQFKVFNESNHQLMKANQREIFIFSIFRPSMEVIRSLGTALLIWYGGGQLLRQGIEFGVLFAFISYLKRFFQPINDLTEKYNILQSAMASSERIFQLIDKETDIQEPINPVIPKAFSGEIEFKNVWFAYKEEDWVLRDISFTIKPGESVAFVGATGAGKSSIINLIGRFYDIQKGQILIDGVDIKDYPLKELRSRIGIVLQDVFMFTGSVKDNIVLNNSGIDHATVLEMSKYVNAHPFIDKLPQKYDEAVMERGANLSTGQRQLIAFTRALVYNPSILILDEATSNIDTETEHLIQDAILKLIKGRTTIAIAHRLSTIQTCNKIIVLHKGKIREIGTHQELLDKEGIYYKLYQLQYKESFA</sequence>
<dbReference type="AlphaFoldDB" id="A0A833HN06"/>
<keyword evidence="2" id="KW-0813">Transport</keyword>
<dbReference type="FunFam" id="3.40.50.300:FF:000287">
    <property type="entry name" value="Multidrug ABC transporter ATP-binding protein"/>
    <property type="match status" value="1"/>
</dbReference>
<evidence type="ECO:0000313" key="12">
    <source>
        <dbReference type="Proteomes" id="UP000465601"/>
    </source>
</evidence>
<dbReference type="Proteomes" id="UP000465601">
    <property type="component" value="Unassembled WGS sequence"/>
</dbReference>
<evidence type="ECO:0000256" key="4">
    <source>
        <dbReference type="ARBA" id="ARBA00022741"/>
    </source>
</evidence>
<dbReference type="GO" id="GO:0005524">
    <property type="term" value="F:ATP binding"/>
    <property type="evidence" value="ECO:0007669"/>
    <property type="project" value="UniProtKB-KW"/>
</dbReference>
<dbReference type="InterPro" id="IPR027417">
    <property type="entry name" value="P-loop_NTPase"/>
</dbReference>
<evidence type="ECO:0000256" key="2">
    <source>
        <dbReference type="ARBA" id="ARBA00022448"/>
    </source>
</evidence>
<dbReference type="Gene3D" id="1.20.1560.10">
    <property type="entry name" value="ABC transporter type 1, transmembrane domain"/>
    <property type="match status" value="1"/>
</dbReference>
<evidence type="ECO:0000256" key="6">
    <source>
        <dbReference type="ARBA" id="ARBA00022989"/>
    </source>
</evidence>
<protein>
    <submittedName>
        <fullName evidence="11">ABC transporter ATP-binding protein</fullName>
    </submittedName>
</protein>
<dbReference type="InterPro" id="IPR036640">
    <property type="entry name" value="ABC1_TM_sf"/>
</dbReference>
<dbReference type="PROSITE" id="PS50929">
    <property type="entry name" value="ABC_TM1F"/>
    <property type="match status" value="1"/>
</dbReference>
<evidence type="ECO:0000313" key="11">
    <source>
        <dbReference type="EMBL" id="KAB3529039.1"/>
    </source>
</evidence>
<dbReference type="PANTHER" id="PTHR43394">
    <property type="entry name" value="ATP-DEPENDENT PERMEASE MDL1, MITOCHONDRIAL"/>
    <property type="match status" value="1"/>
</dbReference>
<evidence type="ECO:0000256" key="7">
    <source>
        <dbReference type="ARBA" id="ARBA00023136"/>
    </source>
</evidence>
<feature type="transmembrane region" description="Helical" evidence="8">
    <location>
        <begin position="171"/>
        <end position="191"/>
    </location>
</feature>
<dbReference type="GO" id="GO:0016887">
    <property type="term" value="F:ATP hydrolysis activity"/>
    <property type="evidence" value="ECO:0007669"/>
    <property type="project" value="InterPro"/>
</dbReference>
<dbReference type="InterPro" id="IPR003439">
    <property type="entry name" value="ABC_transporter-like_ATP-bd"/>
</dbReference>
<dbReference type="InterPro" id="IPR011527">
    <property type="entry name" value="ABC1_TM_dom"/>
</dbReference>
<name>A0A833HN06_9FIRM</name>
<accession>A0A833HN06</accession>
<evidence type="ECO:0000259" key="9">
    <source>
        <dbReference type="PROSITE" id="PS50893"/>
    </source>
</evidence>
<reference evidence="11 12" key="1">
    <citation type="submission" date="2019-10" db="EMBL/GenBank/DDBJ databases">
        <title>Alkaliphilus serpentinus sp. nov. and Alkaliphilus pronyensis sp. nov., two novel anaerobic alkaliphilic species isolated from the serpentinized-hosted hydrothermal field of the Prony Bay (New Caledonia).</title>
        <authorList>
            <person name="Postec A."/>
        </authorList>
    </citation>
    <scope>NUCLEOTIDE SEQUENCE [LARGE SCALE GENOMIC DNA]</scope>
    <source>
        <strain evidence="11 12">LacT</strain>
    </source>
</reference>
<dbReference type="RefSeq" id="WP_151866276.1">
    <property type="nucleotide sequence ID" value="NZ_WBZB01000037.1"/>
</dbReference>
<dbReference type="CDD" id="cd03254">
    <property type="entry name" value="ABCC_Glucan_exporter_like"/>
    <property type="match status" value="1"/>
</dbReference>
<proteinExistence type="predicted"/>
<keyword evidence="6 8" id="KW-1133">Transmembrane helix</keyword>
<evidence type="ECO:0000256" key="8">
    <source>
        <dbReference type="SAM" id="Phobius"/>
    </source>
</evidence>
<dbReference type="Pfam" id="PF00005">
    <property type="entry name" value="ABC_tran"/>
    <property type="match status" value="1"/>
</dbReference>
<dbReference type="SMART" id="SM00382">
    <property type="entry name" value="AAA"/>
    <property type="match status" value="1"/>
</dbReference>
<feature type="transmembrane region" description="Helical" evidence="8">
    <location>
        <begin position="29"/>
        <end position="49"/>
    </location>
</feature>
<organism evidence="11 12">
    <name type="scientific">Alkaliphilus serpentinus</name>
    <dbReference type="NCBI Taxonomy" id="1482731"/>
    <lineage>
        <taxon>Bacteria</taxon>
        <taxon>Bacillati</taxon>
        <taxon>Bacillota</taxon>
        <taxon>Clostridia</taxon>
        <taxon>Peptostreptococcales</taxon>
        <taxon>Natronincolaceae</taxon>
        <taxon>Alkaliphilus</taxon>
    </lineage>
</organism>
<gene>
    <name evidence="11" type="ORF">F8153_10305</name>
</gene>
<evidence type="ECO:0000259" key="10">
    <source>
        <dbReference type="PROSITE" id="PS50929"/>
    </source>
</evidence>
<feature type="domain" description="ABC transporter" evidence="9">
    <location>
        <begin position="446"/>
        <end position="680"/>
    </location>
</feature>
<evidence type="ECO:0000256" key="5">
    <source>
        <dbReference type="ARBA" id="ARBA00022840"/>
    </source>
</evidence>